<evidence type="ECO:0000256" key="1">
    <source>
        <dbReference type="SAM" id="Phobius"/>
    </source>
</evidence>
<dbReference type="EMBL" id="MN549361">
    <property type="protein sequence ID" value="QGZ14330.1"/>
    <property type="molecule type" value="Genomic_DNA"/>
</dbReference>
<accession>A0A6B9J250</accession>
<keyword evidence="1" id="KW-0472">Membrane</keyword>
<sequence>MKEFIKNNLDDALELVCLMQILLILSPLFFIQWAIGRFSSELAWKFDEAVLDRIDNTRYFQFLTKHGWK</sequence>
<organism evidence="2 3">
    <name type="scientific">Rhizobium phage RL2RES</name>
    <dbReference type="NCBI Taxonomy" id="103371"/>
    <lineage>
        <taxon>Viruses</taxon>
        <taxon>Duplodnaviria</taxon>
        <taxon>Heunggongvirae</taxon>
        <taxon>Uroviricota</taxon>
        <taxon>Caudoviricetes</taxon>
        <taxon>Pootjesviridae</taxon>
        <taxon>Innesvirus</taxon>
        <taxon>Innesvirus RL2RES</taxon>
    </lineage>
</organism>
<evidence type="ECO:0000313" key="3">
    <source>
        <dbReference type="Proteomes" id="UP000433502"/>
    </source>
</evidence>
<keyword evidence="1" id="KW-1133">Transmembrane helix</keyword>
<gene>
    <name evidence="2" type="ORF">RL2RES_137</name>
</gene>
<keyword evidence="1" id="KW-0812">Transmembrane</keyword>
<keyword evidence="3" id="KW-1185">Reference proteome</keyword>
<name>A0A6B9J250_9CAUD</name>
<protein>
    <submittedName>
        <fullName evidence="2">Uncharacterized protein</fullName>
    </submittedName>
</protein>
<dbReference type="Proteomes" id="UP000433502">
    <property type="component" value="Segment"/>
</dbReference>
<proteinExistence type="predicted"/>
<evidence type="ECO:0000313" key="2">
    <source>
        <dbReference type="EMBL" id="QGZ14330.1"/>
    </source>
</evidence>
<feature type="transmembrane region" description="Helical" evidence="1">
    <location>
        <begin position="12"/>
        <end position="35"/>
    </location>
</feature>
<reference evidence="2 3" key="1">
    <citation type="submission" date="2019-10" db="EMBL/GenBank/DDBJ databases">
        <title>Complete genome sequence of bacteriophage vB_RLeM_RL2RES.</title>
        <authorList>
            <person name="Gunathilake D."/>
            <person name="Bhat S."/>
            <person name="Yost C.K."/>
            <person name="Hynes M.F."/>
        </authorList>
    </citation>
    <scope>NUCLEOTIDE SEQUENCE [LARGE SCALE GENOMIC DNA]</scope>
</reference>